<evidence type="ECO:0000313" key="9">
    <source>
        <dbReference type="Proteomes" id="UP000321614"/>
    </source>
</evidence>
<feature type="transmembrane region" description="Helical" evidence="6">
    <location>
        <begin position="182"/>
        <end position="202"/>
    </location>
</feature>
<keyword evidence="4 6" id="KW-1133">Transmembrane helix</keyword>
<gene>
    <name evidence="8" type="ORF">ZA01_02240</name>
</gene>
<dbReference type="EMBL" id="VOAW01000009">
    <property type="protein sequence ID" value="TWO27144.1"/>
    <property type="molecule type" value="Genomic_DNA"/>
</dbReference>
<dbReference type="RefSeq" id="WP_147500489.1">
    <property type="nucleotide sequence ID" value="NZ_JANPQR010000007.1"/>
</dbReference>
<evidence type="ECO:0000313" key="8">
    <source>
        <dbReference type="EMBL" id="TWO27144.1"/>
    </source>
</evidence>
<feature type="domain" description="Sulfatase N-terminal" evidence="7">
    <location>
        <begin position="282"/>
        <end position="565"/>
    </location>
</feature>
<evidence type="ECO:0000256" key="2">
    <source>
        <dbReference type="ARBA" id="ARBA00022475"/>
    </source>
</evidence>
<organism evidence="8 9">
    <name type="scientific">Campylobacter insulaenigrae</name>
    <dbReference type="NCBI Taxonomy" id="260714"/>
    <lineage>
        <taxon>Bacteria</taxon>
        <taxon>Pseudomonadati</taxon>
        <taxon>Campylobacterota</taxon>
        <taxon>Epsilonproteobacteria</taxon>
        <taxon>Campylobacterales</taxon>
        <taxon>Campylobacteraceae</taxon>
        <taxon>Campylobacter</taxon>
    </lineage>
</organism>
<sequence length="657" mass="76852">MRKVLLQISIFSVLFSIVFALNRFLMQVDFIPENLSTSSEIVMMYSLGLFHDIRFLSAIFLPLLLCGFFTLFFCNIKNQKLTMQGKKFYFIFSNIYVIFVAVLSIGFSYAKYYYYEIYKSKFDIFLFSVKDENTQAIYDIIISDYPLIKITLIMIVFCAFCVFINTRILNLKLKPIKFKMPTLIFLNIVLVCVYIVALRGPFKHVAINVQNYSFSEFKVINDVMLNPVMAFSWAYKQYKEEEKMNFITHTQAENLQNELFMYWSKSPHNEYAKNFRPSIFINFMESFGWNLADFKDEEHNYLGALDRHFKQDFVFQKFLSSTNGTIPSFANLFFLSPFANISTSKFQKTYLKYTPIELYKQQGYKIIFVSAGNGAWQNIRSYLSVLGVDEIIDENILIREFNGAKESENGYGVADEFLYKKVYDLLEKNPHNTLIISLTISNHPPYKISHFDENILKNTHKGLLDLLPYNEEKQNNIIKAYTYANDEFGKFLDKIKQSSFKDSVIIAATGDHRVREMSMDAKTQKAFAYSVPFYLYVPKNLQKDIYYDKNRIGSHKDIFPTLYALSLDNVDYLSLGGKSMLRTPSDKKLEFGFNDVVWVDENGVYPVNSFKGYRFEKNTSLKDTNEAFDLDSYHKDFAKKYQELNFYFLGTRLGLIE</sequence>
<dbReference type="SUPFAM" id="SSF53649">
    <property type="entry name" value="Alkaline phosphatase-like"/>
    <property type="match status" value="1"/>
</dbReference>
<proteinExistence type="predicted"/>
<dbReference type="PANTHER" id="PTHR47371">
    <property type="entry name" value="LIPOTEICHOIC ACID SYNTHASE"/>
    <property type="match status" value="1"/>
</dbReference>
<dbReference type="InterPro" id="IPR017850">
    <property type="entry name" value="Alkaline_phosphatase_core_sf"/>
</dbReference>
<evidence type="ECO:0000256" key="5">
    <source>
        <dbReference type="ARBA" id="ARBA00023136"/>
    </source>
</evidence>
<keyword evidence="5 6" id="KW-0472">Membrane</keyword>
<dbReference type="Proteomes" id="UP000321614">
    <property type="component" value="Unassembled WGS sequence"/>
</dbReference>
<keyword evidence="2" id="KW-1003">Cell membrane</keyword>
<dbReference type="Gene3D" id="3.40.720.10">
    <property type="entry name" value="Alkaline Phosphatase, subunit A"/>
    <property type="match status" value="1"/>
</dbReference>
<accession>A0ABY3G4T1</accession>
<comment type="subcellular location">
    <subcellularLocation>
        <location evidence="1">Cell membrane</location>
        <topology evidence="1">Multi-pass membrane protein</topology>
    </subcellularLocation>
</comment>
<comment type="caution">
    <text evidence="8">The sequence shown here is derived from an EMBL/GenBank/DDBJ whole genome shotgun (WGS) entry which is preliminary data.</text>
</comment>
<dbReference type="InterPro" id="IPR000917">
    <property type="entry name" value="Sulfatase_N"/>
</dbReference>
<feature type="transmembrane region" description="Helical" evidence="6">
    <location>
        <begin position="53"/>
        <end position="76"/>
    </location>
</feature>
<evidence type="ECO:0000256" key="1">
    <source>
        <dbReference type="ARBA" id="ARBA00004651"/>
    </source>
</evidence>
<keyword evidence="3 6" id="KW-0812">Transmembrane</keyword>
<feature type="transmembrane region" description="Helical" evidence="6">
    <location>
        <begin position="147"/>
        <end position="170"/>
    </location>
</feature>
<dbReference type="InterPro" id="IPR050448">
    <property type="entry name" value="OpgB/LTA_synthase_biosynth"/>
</dbReference>
<reference evidence="8 9" key="1">
    <citation type="submission" date="2019-07" db="EMBL/GenBank/DDBJ databases">
        <title>Rapid identification of Enteric Bacteria from Whole Genome Sequences (WGS) using Average Nucleotide Identity (ANI).</title>
        <authorList>
            <person name="Lane C."/>
        </authorList>
    </citation>
    <scope>NUCLEOTIDE SEQUENCE [LARGE SCALE GENOMIC DNA]</scope>
    <source>
        <strain evidence="8 9">2011D-8905</strain>
    </source>
</reference>
<dbReference type="PANTHER" id="PTHR47371:SF3">
    <property type="entry name" value="PHOSPHOGLYCEROL TRANSFERASE I"/>
    <property type="match status" value="1"/>
</dbReference>
<dbReference type="CDD" id="cd16015">
    <property type="entry name" value="LTA_synthase"/>
    <property type="match status" value="1"/>
</dbReference>
<keyword evidence="9" id="KW-1185">Reference proteome</keyword>
<evidence type="ECO:0000256" key="3">
    <source>
        <dbReference type="ARBA" id="ARBA00022692"/>
    </source>
</evidence>
<evidence type="ECO:0000256" key="6">
    <source>
        <dbReference type="SAM" id="Phobius"/>
    </source>
</evidence>
<dbReference type="Pfam" id="PF00884">
    <property type="entry name" value="Sulfatase"/>
    <property type="match status" value="1"/>
</dbReference>
<name>A0ABY3G4T1_9BACT</name>
<evidence type="ECO:0000256" key="4">
    <source>
        <dbReference type="ARBA" id="ARBA00022989"/>
    </source>
</evidence>
<protein>
    <submittedName>
        <fullName evidence="8">Sulfatase-like hydrolase/transferase</fullName>
    </submittedName>
</protein>
<feature type="transmembrane region" description="Helical" evidence="6">
    <location>
        <begin position="88"/>
        <end position="110"/>
    </location>
</feature>
<evidence type="ECO:0000259" key="7">
    <source>
        <dbReference type="Pfam" id="PF00884"/>
    </source>
</evidence>